<dbReference type="InterPro" id="IPR036259">
    <property type="entry name" value="MFS_trans_sf"/>
</dbReference>
<proteinExistence type="predicted"/>
<dbReference type="GO" id="GO:0015528">
    <property type="term" value="F:lactose:proton symporter activity"/>
    <property type="evidence" value="ECO:0007669"/>
    <property type="project" value="TreeGrafter"/>
</dbReference>
<keyword evidence="4" id="KW-0997">Cell inner membrane</keyword>
<keyword evidence="11" id="KW-1185">Reference proteome</keyword>
<feature type="transmembrane region" description="Helical" evidence="8">
    <location>
        <begin position="110"/>
        <end position="127"/>
    </location>
</feature>
<comment type="subcellular location">
    <subcellularLocation>
        <location evidence="1">Cell inner membrane</location>
        <topology evidence="1">Multi-pass membrane protein</topology>
    </subcellularLocation>
</comment>
<feature type="transmembrane region" description="Helical" evidence="8">
    <location>
        <begin position="52"/>
        <end position="75"/>
    </location>
</feature>
<dbReference type="Gene3D" id="1.20.1250.20">
    <property type="entry name" value="MFS general substrate transporter like domains"/>
    <property type="match status" value="2"/>
</dbReference>
<evidence type="ECO:0000256" key="1">
    <source>
        <dbReference type="ARBA" id="ARBA00004429"/>
    </source>
</evidence>
<feature type="transmembrane region" description="Helical" evidence="8">
    <location>
        <begin position="214"/>
        <end position="231"/>
    </location>
</feature>
<evidence type="ECO:0000256" key="3">
    <source>
        <dbReference type="ARBA" id="ARBA00022475"/>
    </source>
</evidence>
<reference evidence="10 11" key="1">
    <citation type="submission" date="2021-05" db="EMBL/GenBank/DDBJ databases">
        <title>Novel Bacillus species.</title>
        <authorList>
            <person name="Liu G."/>
        </authorList>
    </citation>
    <scope>NUCLEOTIDE SEQUENCE [LARGE SCALE GENOMIC DNA]</scope>
    <source>
        <strain evidence="10 11">FJAT-49682</strain>
    </source>
</reference>
<dbReference type="InterPro" id="IPR024989">
    <property type="entry name" value="MFS_assoc_dom"/>
</dbReference>
<feature type="transmembrane region" description="Helical" evidence="8">
    <location>
        <begin position="176"/>
        <end position="193"/>
    </location>
</feature>
<feature type="transmembrane region" description="Helical" evidence="8">
    <location>
        <begin position="284"/>
        <end position="301"/>
    </location>
</feature>
<feature type="transmembrane region" description="Helical" evidence="8">
    <location>
        <begin position="375"/>
        <end position="395"/>
    </location>
</feature>
<feature type="transmembrane region" description="Helical" evidence="8">
    <location>
        <begin position="251"/>
        <end position="272"/>
    </location>
</feature>
<dbReference type="SUPFAM" id="SSF103473">
    <property type="entry name" value="MFS general substrate transporter"/>
    <property type="match status" value="1"/>
</dbReference>
<keyword evidence="7 8" id="KW-0472">Membrane</keyword>
<keyword evidence="2" id="KW-0813">Transport</keyword>
<evidence type="ECO:0000256" key="5">
    <source>
        <dbReference type="ARBA" id="ARBA00022692"/>
    </source>
</evidence>
<evidence type="ECO:0000313" key="10">
    <source>
        <dbReference type="EMBL" id="MBS4223526.1"/>
    </source>
</evidence>
<feature type="transmembrane region" description="Helical" evidence="8">
    <location>
        <begin position="347"/>
        <end position="369"/>
    </location>
</feature>
<feature type="transmembrane region" description="Helical" evidence="8">
    <location>
        <begin position="148"/>
        <end position="170"/>
    </location>
</feature>
<dbReference type="GO" id="GO:0030395">
    <property type="term" value="F:lactose binding"/>
    <property type="evidence" value="ECO:0007669"/>
    <property type="project" value="TreeGrafter"/>
</dbReference>
<keyword evidence="6 8" id="KW-1133">Transmembrane helix</keyword>
<protein>
    <submittedName>
        <fullName evidence="10">MFS transporter</fullName>
    </submittedName>
</protein>
<evidence type="ECO:0000313" key="11">
    <source>
        <dbReference type="Proteomes" id="UP000676456"/>
    </source>
</evidence>
<evidence type="ECO:0000256" key="8">
    <source>
        <dbReference type="SAM" id="Phobius"/>
    </source>
</evidence>
<keyword evidence="3" id="KW-1003">Cell membrane</keyword>
<evidence type="ECO:0000256" key="7">
    <source>
        <dbReference type="ARBA" id="ARBA00023136"/>
    </source>
</evidence>
<feature type="transmembrane region" description="Helical" evidence="8">
    <location>
        <begin position="87"/>
        <end position="104"/>
    </location>
</feature>
<dbReference type="Pfam" id="PF12832">
    <property type="entry name" value="MFS_1_like"/>
    <property type="match status" value="1"/>
</dbReference>
<dbReference type="PANTHER" id="PTHR23522:SF10">
    <property type="entry name" value="3-PHENYLPROPIONIC ACID TRANSPORTER-RELATED"/>
    <property type="match status" value="1"/>
</dbReference>
<name>A0A942UR57_9BACI</name>
<comment type="caution">
    <text evidence="10">The sequence shown here is derived from an EMBL/GenBank/DDBJ whole genome shotgun (WGS) entry which is preliminary data.</text>
</comment>
<keyword evidence="5 8" id="KW-0812">Transmembrane</keyword>
<feature type="transmembrane region" description="Helical" evidence="8">
    <location>
        <begin position="307"/>
        <end position="327"/>
    </location>
</feature>
<dbReference type="Proteomes" id="UP000676456">
    <property type="component" value="Unassembled WGS sequence"/>
</dbReference>
<evidence type="ECO:0000256" key="2">
    <source>
        <dbReference type="ARBA" id="ARBA00022448"/>
    </source>
</evidence>
<gene>
    <name evidence="10" type="ORF">KHA91_12290</name>
</gene>
<evidence type="ECO:0000256" key="6">
    <source>
        <dbReference type="ARBA" id="ARBA00022989"/>
    </source>
</evidence>
<evidence type="ECO:0000256" key="4">
    <source>
        <dbReference type="ARBA" id="ARBA00022519"/>
    </source>
</evidence>
<evidence type="ECO:0000259" key="9">
    <source>
        <dbReference type="Pfam" id="PF12832"/>
    </source>
</evidence>
<sequence>MNRTIFVWWIRREIQLTENKPLLTLKLFNFFLYGSISILMSFFPLYFQKVGFSTVAIGMLMAGGPFVSIFANPFWGYWSDRLQNIRRILIIMLLGNLFVVQFVFQLNSLTWVFIAMLAFFLFQTPLFSQSNSLILNAIEGTPYKFGAFRLWGSLGWALMAVGAGPLIGVIGIKNLWIVYSLMLLLTLFVSSKLPQGKVEGAKKIAKGGYAKALFGNKYFLVFVILGVLISVPNSMNQTFISLYIDQLGGSVVLIGWSAFLTAIFEIPVFLLFDRFLKKRTSTMIGCLVFVSLLFVLRWILMSMATSPIQIIFIQMLHSISFGGYYYIGTTLTAQLIPVELRASGQAVYALTWGGISGIIAGIMGGWIFQELGPKTMYQVSTLIALFGVVGFAVMWQQIRKSGTHQEESQLSTGG</sequence>
<dbReference type="AlphaFoldDB" id="A0A942UR57"/>
<dbReference type="PANTHER" id="PTHR23522">
    <property type="entry name" value="BLL5896 PROTEIN"/>
    <property type="match status" value="1"/>
</dbReference>
<accession>A0A942UR57</accession>
<feature type="domain" description="Major facilitator superfamily associated" evidence="9">
    <location>
        <begin position="23"/>
        <end position="379"/>
    </location>
</feature>
<dbReference type="GO" id="GO:0005886">
    <property type="term" value="C:plasma membrane"/>
    <property type="evidence" value="ECO:0007669"/>
    <property type="project" value="UniProtKB-SubCell"/>
</dbReference>
<feature type="transmembrane region" description="Helical" evidence="8">
    <location>
        <begin position="21"/>
        <end position="46"/>
    </location>
</feature>
<dbReference type="EMBL" id="JAGYPN010000002">
    <property type="protein sequence ID" value="MBS4223526.1"/>
    <property type="molecule type" value="Genomic_DNA"/>
</dbReference>
<organism evidence="10 11">
    <name type="scientific">Lederbergia citrea</name>
    <dbReference type="NCBI Taxonomy" id="2833581"/>
    <lineage>
        <taxon>Bacteria</taxon>
        <taxon>Bacillati</taxon>
        <taxon>Bacillota</taxon>
        <taxon>Bacilli</taxon>
        <taxon>Bacillales</taxon>
        <taxon>Bacillaceae</taxon>
        <taxon>Lederbergia</taxon>
    </lineage>
</organism>